<comment type="caution">
    <text evidence="3">The sequence shown here is derived from an EMBL/GenBank/DDBJ whole genome shotgun (WGS) entry which is preliminary data.</text>
</comment>
<organism evidence="3 4">
    <name type="scientific">Actinotignum urinale</name>
    <dbReference type="NCBI Taxonomy" id="190146"/>
    <lineage>
        <taxon>Bacteria</taxon>
        <taxon>Bacillati</taxon>
        <taxon>Actinomycetota</taxon>
        <taxon>Actinomycetes</taxon>
        <taxon>Actinomycetales</taxon>
        <taxon>Actinomycetaceae</taxon>
        <taxon>Actinotignum</taxon>
    </lineage>
</organism>
<sequence length="746" mass="81857">MWCVRALPRPSRMFAFLVVVSTMLCVLSPLALAVMDSTYKARDTFISELGLTREVPSQEADVKSRIYFASLGKRTTHVLAMVPAKEDAPAPFGHSRWQEPGSFKVSEDLQDFVPELEARFGTFAGVLDAKGTPSATSRFVLYRPTEAMGDGWTDNKIQPGQGTVDPGFFGNDRVEKRHVVWFWLVVLVVPGVVLFYTVVRTWMHGHKQSLATLEIIGFTPWRIQRLVWRRLRGPILTALGLSVVCVGVLFVADVPLPGAQFTIRRIDTWVAWSTYVTYLIAGVVLGLLVMFLGTVPHKLARVNRPYEVAFGRLDRVLALVGFVAVCGFSIQAVYQLRIAVQGADVNSSHFLWFWAAVVTALVFAPYMCRYVVHVVGNLAVWLAHKKQSASWVIVGRHCVSSRGSARVVRNGVMLIVLAVTSASFALAGDAYVINIENNIKILDDKVALVTFPHYEERFDGQGRWKSLDIPPYVSISVYSPTPELSSRQRQDVQGDDRGQGSQGSGDEGRVYRPPLRLVSGSSEALRVWGFVVGKTYRVSHLPEFIQIALGPDLYEIKVVGELTRDVILQTYGSTEGYVGSIYFNRDKSPVDRLVMVRAVSQGISPFVQPKVGGEEWIVGAYDEAFQFRWLYIGTGVIAVVLLGATLVSSRRDHNELHRKVVRLDSAYGTGGLPRLVAVLNGGVVAGVTLVVGSVLAMPISMIASGDHSVVGGVGMVIGGILLAVGVIFLVGIVGVLFATSRVQQRH</sequence>
<feature type="transmembrane region" description="Helical" evidence="2">
    <location>
        <begin position="231"/>
        <end position="252"/>
    </location>
</feature>
<keyword evidence="2" id="KW-1133">Transmembrane helix</keyword>
<feature type="region of interest" description="Disordered" evidence="1">
    <location>
        <begin position="478"/>
        <end position="513"/>
    </location>
</feature>
<evidence type="ECO:0000256" key="1">
    <source>
        <dbReference type="SAM" id="MobiDB-lite"/>
    </source>
</evidence>
<evidence type="ECO:0008006" key="5">
    <source>
        <dbReference type="Google" id="ProtNLM"/>
    </source>
</evidence>
<evidence type="ECO:0000256" key="2">
    <source>
        <dbReference type="SAM" id="Phobius"/>
    </source>
</evidence>
<evidence type="ECO:0000313" key="4">
    <source>
        <dbReference type="Proteomes" id="UP001275049"/>
    </source>
</evidence>
<reference evidence="3 4" key="1">
    <citation type="submission" date="2023-10" db="EMBL/GenBank/DDBJ databases">
        <title>Whole Genome based description of the genera Actinobaculum and Actinotignum reveals a complex phylogenetic relationship within the species included in the genus Actinotignum.</title>
        <authorList>
            <person name="Jensen C.S."/>
            <person name="Dargis R."/>
            <person name="Kemp M."/>
            <person name="Christensen J.J."/>
        </authorList>
    </citation>
    <scope>NUCLEOTIDE SEQUENCE [LARGE SCALE GENOMIC DNA]</scope>
    <source>
        <strain evidence="3 4">SLA_B974</strain>
    </source>
</reference>
<dbReference type="RefSeq" id="WP_320755426.1">
    <property type="nucleotide sequence ID" value="NZ_JAWNGA010000013.1"/>
</dbReference>
<proteinExistence type="predicted"/>
<feature type="compositionally biased region" description="Basic and acidic residues" evidence="1">
    <location>
        <begin position="486"/>
        <end position="498"/>
    </location>
</feature>
<dbReference type="Proteomes" id="UP001275049">
    <property type="component" value="Unassembled WGS sequence"/>
</dbReference>
<feature type="transmembrane region" description="Helical" evidence="2">
    <location>
        <begin position="629"/>
        <end position="649"/>
    </location>
</feature>
<feature type="transmembrane region" description="Helical" evidence="2">
    <location>
        <begin position="272"/>
        <end position="295"/>
    </location>
</feature>
<keyword evidence="4" id="KW-1185">Reference proteome</keyword>
<feature type="transmembrane region" description="Helical" evidence="2">
    <location>
        <begin position="412"/>
        <end position="433"/>
    </location>
</feature>
<evidence type="ECO:0000313" key="3">
    <source>
        <dbReference type="EMBL" id="MDY5133511.1"/>
    </source>
</evidence>
<gene>
    <name evidence="3" type="ORF">R6G86_07140</name>
</gene>
<feature type="transmembrane region" description="Helical" evidence="2">
    <location>
        <begin position="675"/>
        <end position="703"/>
    </location>
</feature>
<feature type="transmembrane region" description="Helical" evidence="2">
    <location>
        <begin position="350"/>
        <end position="368"/>
    </location>
</feature>
<keyword evidence="2" id="KW-0472">Membrane</keyword>
<feature type="transmembrane region" description="Helical" evidence="2">
    <location>
        <begin position="180"/>
        <end position="199"/>
    </location>
</feature>
<name>A0ABU5GBP8_9ACTO</name>
<keyword evidence="2" id="KW-0812">Transmembrane</keyword>
<dbReference type="EMBL" id="JAWNGA010000013">
    <property type="protein sequence ID" value="MDY5133511.1"/>
    <property type="molecule type" value="Genomic_DNA"/>
</dbReference>
<feature type="transmembrane region" description="Helical" evidence="2">
    <location>
        <begin position="715"/>
        <end position="738"/>
    </location>
</feature>
<protein>
    <recommendedName>
        <fullName evidence="5">ABC transporter permease</fullName>
    </recommendedName>
</protein>
<accession>A0ABU5GBP8</accession>
<feature type="transmembrane region" description="Helical" evidence="2">
    <location>
        <begin position="316"/>
        <end position="338"/>
    </location>
</feature>